<dbReference type="EMBL" id="CABWIE010000004">
    <property type="protein sequence ID" value="VWL88186.1"/>
    <property type="molecule type" value="Genomic_DNA"/>
</dbReference>
<evidence type="ECO:0008006" key="3">
    <source>
        <dbReference type="Google" id="ProtNLM"/>
    </source>
</evidence>
<reference evidence="1 2" key="1">
    <citation type="submission" date="2019-10" db="EMBL/GenBank/DDBJ databases">
        <authorList>
            <person name="Wolf R A."/>
        </authorList>
    </citation>
    <scope>NUCLEOTIDE SEQUENCE [LARGE SCALE GENOMIC DNA]</scope>
    <source>
        <strain evidence="1">Collinsella_aerofaciens_MC2</strain>
    </source>
</reference>
<name>A0A5K1IKN2_9ACTN</name>
<protein>
    <recommendedName>
        <fullName evidence="3">CD-NTase associated protein 4-like DNA endonuclease domain-containing protein</fullName>
    </recommendedName>
</protein>
<dbReference type="RefSeq" id="WP_152075866.1">
    <property type="nucleotide sequence ID" value="NZ_CAAKNU010000068.1"/>
</dbReference>
<sequence>MGYTIRSSEKTSSSASEMETKALLHLLCEDGANGNITGFAIDFFNDVTGMDRNALRLYDIQSKGTDSGPSALGQELVTLYKNYISEFKRFFVAQILFVRSVTGPVLGDQVLTEFRYCDMTEAAQKKLRSSFVQMCEEKTYIDNDFLDDEVIDAFLDQVLFVVAKSDKEDYIRPLIKTKNALGVTDRDLRAIFAEIRKKQLGIKTSSKVEGLELKSPFEAFNSGRFLRRSDIELLVISRVLNRNPLKAGVPKPFESIYNGFEEDYAEEMLEGCQNDLAKQMFTTPEASAFWKLLNDIVTAIKNDPNKGVEEIYREIPLSTLDGCRQMDALSHQYFISIVKEGLKIDKD</sequence>
<dbReference type="Proteomes" id="UP000361836">
    <property type="component" value="Unassembled WGS sequence"/>
</dbReference>
<proteinExistence type="predicted"/>
<evidence type="ECO:0000313" key="1">
    <source>
        <dbReference type="EMBL" id="VWL88186.1"/>
    </source>
</evidence>
<evidence type="ECO:0000313" key="2">
    <source>
        <dbReference type="Proteomes" id="UP000361836"/>
    </source>
</evidence>
<gene>
    <name evidence="1" type="ORF">KCJAJFAP_01588</name>
</gene>
<accession>A0A5K1IKN2</accession>
<dbReference type="AlphaFoldDB" id="A0A5K1IKN2"/>
<keyword evidence="2" id="KW-1185">Reference proteome</keyword>
<organism evidence="1 2">
    <name type="scientific">Collinsella aerofaciens</name>
    <dbReference type="NCBI Taxonomy" id="74426"/>
    <lineage>
        <taxon>Bacteria</taxon>
        <taxon>Bacillati</taxon>
        <taxon>Actinomycetota</taxon>
        <taxon>Coriobacteriia</taxon>
        <taxon>Coriobacteriales</taxon>
        <taxon>Coriobacteriaceae</taxon>
        <taxon>Collinsella</taxon>
    </lineage>
</organism>